<keyword evidence="3" id="KW-1185">Reference proteome</keyword>
<feature type="region of interest" description="Disordered" evidence="1">
    <location>
        <begin position="57"/>
        <end position="89"/>
    </location>
</feature>
<name>A0AAV7NI47_PLEWA</name>
<gene>
    <name evidence="2" type="ORF">NDU88_002272</name>
</gene>
<protein>
    <submittedName>
        <fullName evidence="2">Uncharacterized protein</fullName>
    </submittedName>
</protein>
<proteinExistence type="predicted"/>
<feature type="region of interest" description="Disordered" evidence="1">
    <location>
        <begin position="140"/>
        <end position="170"/>
    </location>
</feature>
<organism evidence="2 3">
    <name type="scientific">Pleurodeles waltl</name>
    <name type="common">Iberian ribbed newt</name>
    <dbReference type="NCBI Taxonomy" id="8319"/>
    <lineage>
        <taxon>Eukaryota</taxon>
        <taxon>Metazoa</taxon>
        <taxon>Chordata</taxon>
        <taxon>Craniata</taxon>
        <taxon>Vertebrata</taxon>
        <taxon>Euteleostomi</taxon>
        <taxon>Amphibia</taxon>
        <taxon>Batrachia</taxon>
        <taxon>Caudata</taxon>
        <taxon>Salamandroidea</taxon>
        <taxon>Salamandridae</taxon>
        <taxon>Pleurodelinae</taxon>
        <taxon>Pleurodeles</taxon>
    </lineage>
</organism>
<dbReference type="Proteomes" id="UP001066276">
    <property type="component" value="Chromosome 8"/>
</dbReference>
<accession>A0AAV7NI47</accession>
<evidence type="ECO:0000313" key="2">
    <source>
        <dbReference type="EMBL" id="KAJ1114033.1"/>
    </source>
</evidence>
<evidence type="ECO:0000256" key="1">
    <source>
        <dbReference type="SAM" id="MobiDB-lite"/>
    </source>
</evidence>
<comment type="caution">
    <text evidence="2">The sequence shown here is derived from an EMBL/GenBank/DDBJ whole genome shotgun (WGS) entry which is preliminary data.</text>
</comment>
<dbReference type="PROSITE" id="PS51257">
    <property type="entry name" value="PROKAR_LIPOPROTEIN"/>
    <property type="match status" value="1"/>
</dbReference>
<sequence length="216" mass="23709">MFRVSRRTRNFSEFSLPPYGCFSTSSACHCGRVGCTTSVGSPGPPVLRRGCRPFHPRRPLAPAATQTRESPLERCVSLPDPRVPDSRGAGCREDPVRQWYCFQAGGLGCRSLAQAVLASSVAARFVAAVPTAPLLRTWGAQSLPQRPPGRTQWLRPRRPHQQASPQPRVWQDATGRSAILILILSLRSRLAPAARSVLMPASEGPREFRSPWEHPG</sequence>
<evidence type="ECO:0000313" key="3">
    <source>
        <dbReference type="Proteomes" id="UP001066276"/>
    </source>
</evidence>
<dbReference type="AlphaFoldDB" id="A0AAV7NI47"/>
<reference evidence="2" key="1">
    <citation type="journal article" date="2022" name="bioRxiv">
        <title>Sequencing and chromosome-scale assembly of the giantPleurodeles waltlgenome.</title>
        <authorList>
            <person name="Brown T."/>
            <person name="Elewa A."/>
            <person name="Iarovenko S."/>
            <person name="Subramanian E."/>
            <person name="Araus A.J."/>
            <person name="Petzold A."/>
            <person name="Susuki M."/>
            <person name="Suzuki K.-i.T."/>
            <person name="Hayashi T."/>
            <person name="Toyoda A."/>
            <person name="Oliveira C."/>
            <person name="Osipova E."/>
            <person name="Leigh N.D."/>
            <person name="Simon A."/>
            <person name="Yun M.H."/>
        </authorList>
    </citation>
    <scope>NUCLEOTIDE SEQUENCE</scope>
    <source>
        <strain evidence="2">20211129_DDA</strain>
        <tissue evidence="2">Liver</tissue>
    </source>
</reference>
<dbReference type="EMBL" id="JANPWB010000012">
    <property type="protein sequence ID" value="KAJ1114033.1"/>
    <property type="molecule type" value="Genomic_DNA"/>
</dbReference>